<gene>
    <name evidence="1" type="ORF">BINO364_LOCUS6817</name>
</gene>
<evidence type="ECO:0000313" key="1">
    <source>
        <dbReference type="EMBL" id="CAH0720606.1"/>
    </source>
</evidence>
<protein>
    <submittedName>
        <fullName evidence="1">Uncharacterized protein</fullName>
    </submittedName>
</protein>
<evidence type="ECO:0000313" key="2">
    <source>
        <dbReference type="Proteomes" id="UP000838878"/>
    </source>
</evidence>
<dbReference type="EMBL" id="OV170222">
    <property type="protein sequence ID" value="CAH0720606.1"/>
    <property type="molecule type" value="Genomic_DNA"/>
</dbReference>
<proteinExistence type="predicted"/>
<reference evidence="1" key="1">
    <citation type="submission" date="2021-12" db="EMBL/GenBank/DDBJ databases">
        <authorList>
            <person name="Martin H S."/>
        </authorList>
    </citation>
    <scope>NUCLEOTIDE SEQUENCE</scope>
</reference>
<dbReference type="Proteomes" id="UP000838878">
    <property type="component" value="Chromosome 2"/>
</dbReference>
<accession>A0A8J9UHW1</accession>
<sequence length="110" mass="12452">MRRRGVKRSHVRPRSPAALFPELFASRDLPEVKKFNGSFHMGAEDLRYFAVTRWQRSECIGGFVCSDDFEDRSGLLRGTCAQSKHISAHYWRDAAGRRRGGGGRHTEGEG</sequence>
<dbReference type="AlphaFoldDB" id="A0A8J9UHW1"/>
<name>A0A8J9UHW1_9NEOP</name>
<keyword evidence="2" id="KW-1185">Reference proteome</keyword>
<organism evidence="1 2">
    <name type="scientific">Brenthis ino</name>
    <name type="common">lesser marbled fritillary</name>
    <dbReference type="NCBI Taxonomy" id="405034"/>
    <lineage>
        <taxon>Eukaryota</taxon>
        <taxon>Metazoa</taxon>
        <taxon>Ecdysozoa</taxon>
        <taxon>Arthropoda</taxon>
        <taxon>Hexapoda</taxon>
        <taxon>Insecta</taxon>
        <taxon>Pterygota</taxon>
        <taxon>Neoptera</taxon>
        <taxon>Endopterygota</taxon>
        <taxon>Lepidoptera</taxon>
        <taxon>Glossata</taxon>
        <taxon>Ditrysia</taxon>
        <taxon>Papilionoidea</taxon>
        <taxon>Nymphalidae</taxon>
        <taxon>Heliconiinae</taxon>
        <taxon>Argynnini</taxon>
        <taxon>Brenthis</taxon>
    </lineage>
</organism>
<feature type="non-terminal residue" evidence="1">
    <location>
        <position position="110"/>
    </location>
</feature>